<name>A0A1J7JF83_9PEZI</name>
<feature type="transmembrane region" description="Helical" evidence="3">
    <location>
        <begin position="222"/>
        <end position="242"/>
    </location>
</feature>
<sequence length="381" mass="41193">MNTWGFINTFGVFQTYYATLLSRPPSDISWIGSIQIFLLFFIGTLTGRITDAGYFRLMLLLGSVFQIIGIFTTAQATQYWQLFLSQGICMGLGNGCLFCPTMAVVSTYFAKKRMFAIGVTACGAATGGLVFPGMARQLLPSVGFAWTMRAIGFIQLASLVVANSVLRPRIPPRRTGAMVDWVAFKELEYTFYAVGSFLCFTGLYFPFYYIASFSRDIIGMDYSSSLNLLLVLNGCGVVGRLVPNHIADRVGPMTVFVPVALVSAVCMLSWMAVTTTAGLYVWCVFYGIAAGGIQSLFPAGLTSLTTDLKKAGVRMGMIFTIDSFATLMGPPIAGAIITSMGGSYHGAQGFAGAVMFLGMGFMAAARTVKMRRLGEGWRAKI</sequence>
<dbReference type="PROSITE" id="PS50850">
    <property type="entry name" value="MFS"/>
    <property type="match status" value="1"/>
</dbReference>
<proteinExistence type="inferred from homology"/>
<feature type="domain" description="Major facilitator superfamily (MFS) profile" evidence="4">
    <location>
        <begin position="1"/>
        <end position="372"/>
    </location>
</feature>
<keyword evidence="6" id="KW-1185">Reference proteome</keyword>
<feature type="transmembrane region" description="Helical" evidence="3">
    <location>
        <begin position="57"/>
        <end position="77"/>
    </location>
</feature>
<dbReference type="PANTHER" id="PTHR11360:SF130">
    <property type="entry name" value="MAJOR FACILITATOR SUPERFAMILY (MFS) PROFILE DOMAIN-CONTAINING PROTEIN-RELATED"/>
    <property type="match status" value="1"/>
</dbReference>
<accession>A0A1J7JF83</accession>
<dbReference type="InParanoid" id="A0A1J7JF83"/>
<comment type="similarity">
    <text evidence="2">Belongs to the major facilitator superfamily. Monocarboxylate porter (TC 2.A.1.13) family.</text>
</comment>
<dbReference type="EMBL" id="KV875100">
    <property type="protein sequence ID" value="OIW26258.1"/>
    <property type="molecule type" value="Genomic_DNA"/>
</dbReference>
<keyword evidence="3" id="KW-0812">Transmembrane</keyword>
<reference evidence="5 6" key="1">
    <citation type="submission" date="2016-10" db="EMBL/GenBank/DDBJ databases">
        <title>Draft genome sequence of Coniochaeta ligniaria NRRL30616, a lignocellulolytic fungus for bioabatement of inhibitors in plant biomass hydrolysates.</title>
        <authorList>
            <consortium name="DOE Joint Genome Institute"/>
            <person name="Jimenez D.J."/>
            <person name="Hector R.E."/>
            <person name="Riley R."/>
            <person name="Sun H."/>
            <person name="Grigoriev I.V."/>
            <person name="Van Elsas J.D."/>
            <person name="Nichols N.N."/>
        </authorList>
    </citation>
    <scope>NUCLEOTIDE SEQUENCE [LARGE SCALE GENOMIC DNA]</scope>
    <source>
        <strain evidence="5 6">NRRL 30616</strain>
    </source>
</reference>
<feature type="transmembrane region" description="Helical" evidence="3">
    <location>
        <begin position="349"/>
        <end position="368"/>
    </location>
</feature>
<protein>
    <submittedName>
        <fullName evidence="5">MFS general substrate transporter</fullName>
    </submittedName>
</protein>
<feature type="transmembrane region" description="Helical" evidence="3">
    <location>
        <begin position="187"/>
        <end position="210"/>
    </location>
</feature>
<feature type="transmembrane region" description="Helical" evidence="3">
    <location>
        <begin position="316"/>
        <end position="337"/>
    </location>
</feature>
<feature type="transmembrane region" description="Helical" evidence="3">
    <location>
        <begin position="83"/>
        <end position="108"/>
    </location>
</feature>
<organism evidence="5 6">
    <name type="scientific">Coniochaeta ligniaria NRRL 30616</name>
    <dbReference type="NCBI Taxonomy" id="1408157"/>
    <lineage>
        <taxon>Eukaryota</taxon>
        <taxon>Fungi</taxon>
        <taxon>Dikarya</taxon>
        <taxon>Ascomycota</taxon>
        <taxon>Pezizomycotina</taxon>
        <taxon>Sordariomycetes</taxon>
        <taxon>Sordariomycetidae</taxon>
        <taxon>Coniochaetales</taxon>
        <taxon>Coniochaetaceae</taxon>
        <taxon>Coniochaeta</taxon>
    </lineage>
</organism>
<dbReference type="OrthoDB" id="5212574at2759"/>
<evidence type="ECO:0000256" key="3">
    <source>
        <dbReference type="SAM" id="Phobius"/>
    </source>
</evidence>
<feature type="transmembrane region" description="Helical" evidence="3">
    <location>
        <begin position="254"/>
        <end position="273"/>
    </location>
</feature>
<dbReference type="Gene3D" id="1.20.1250.20">
    <property type="entry name" value="MFS general substrate transporter like domains"/>
    <property type="match status" value="1"/>
</dbReference>
<dbReference type="Pfam" id="PF07690">
    <property type="entry name" value="MFS_1"/>
    <property type="match status" value="1"/>
</dbReference>
<dbReference type="AlphaFoldDB" id="A0A1J7JF83"/>
<evidence type="ECO:0000256" key="1">
    <source>
        <dbReference type="ARBA" id="ARBA00004141"/>
    </source>
</evidence>
<feature type="transmembrane region" description="Helical" evidence="3">
    <location>
        <begin position="146"/>
        <end position="166"/>
    </location>
</feature>
<feature type="transmembrane region" description="Helical" evidence="3">
    <location>
        <begin position="28"/>
        <end position="45"/>
    </location>
</feature>
<keyword evidence="3" id="KW-1133">Transmembrane helix</keyword>
<feature type="transmembrane region" description="Helical" evidence="3">
    <location>
        <begin position="115"/>
        <end position="134"/>
    </location>
</feature>
<dbReference type="GO" id="GO:0016020">
    <property type="term" value="C:membrane"/>
    <property type="evidence" value="ECO:0007669"/>
    <property type="project" value="UniProtKB-SubCell"/>
</dbReference>
<dbReference type="GO" id="GO:0022857">
    <property type="term" value="F:transmembrane transporter activity"/>
    <property type="evidence" value="ECO:0007669"/>
    <property type="project" value="InterPro"/>
</dbReference>
<dbReference type="SUPFAM" id="SSF103473">
    <property type="entry name" value="MFS general substrate transporter"/>
    <property type="match status" value="1"/>
</dbReference>
<dbReference type="PANTHER" id="PTHR11360">
    <property type="entry name" value="MONOCARBOXYLATE TRANSPORTER"/>
    <property type="match status" value="1"/>
</dbReference>
<dbReference type="InterPro" id="IPR050327">
    <property type="entry name" value="Proton-linked_MCT"/>
</dbReference>
<feature type="transmembrane region" description="Helical" evidence="3">
    <location>
        <begin position="279"/>
        <end position="304"/>
    </location>
</feature>
<evidence type="ECO:0000313" key="6">
    <source>
        <dbReference type="Proteomes" id="UP000182658"/>
    </source>
</evidence>
<evidence type="ECO:0000313" key="5">
    <source>
        <dbReference type="EMBL" id="OIW26258.1"/>
    </source>
</evidence>
<evidence type="ECO:0000256" key="2">
    <source>
        <dbReference type="ARBA" id="ARBA00006727"/>
    </source>
</evidence>
<gene>
    <name evidence="5" type="ORF">CONLIGDRAFT_646441</name>
</gene>
<dbReference type="InterPro" id="IPR036259">
    <property type="entry name" value="MFS_trans_sf"/>
</dbReference>
<dbReference type="InterPro" id="IPR011701">
    <property type="entry name" value="MFS"/>
</dbReference>
<comment type="subcellular location">
    <subcellularLocation>
        <location evidence="1">Membrane</location>
        <topology evidence="1">Multi-pass membrane protein</topology>
    </subcellularLocation>
</comment>
<dbReference type="InterPro" id="IPR020846">
    <property type="entry name" value="MFS_dom"/>
</dbReference>
<dbReference type="Proteomes" id="UP000182658">
    <property type="component" value="Unassembled WGS sequence"/>
</dbReference>
<evidence type="ECO:0000259" key="4">
    <source>
        <dbReference type="PROSITE" id="PS50850"/>
    </source>
</evidence>
<keyword evidence="3" id="KW-0472">Membrane</keyword>